<sequence length="230" mass="24614">MRTEGPRALFKGVLAPCVGVGAINAIIFGVEGEGMRYLVDETPTNHMIAGTIAGGVQCVVTGPMELVKTQMQVTGIGDASVKPSLSKTAREIYRNDGLKGFGRGLGTTLCRELPAFACYFGSYDALLKITNYHPSDDHATVKVLVSGGLAGVNSWVLTYPVDQIKSKLQADQTNRFSGPTDCIKQTMIEEGFRGFYRGISTAVVRAFVVNAATFGGVNYMMNILLQQSSS</sequence>
<dbReference type="GO" id="GO:0031966">
    <property type="term" value="C:mitochondrial membrane"/>
    <property type="evidence" value="ECO:0007669"/>
    <property type="project" value="UniProtKB-SubCell"/>
</dbReference>
<dbReference type="PANTHER" id="PTHR45624">
    <property type="entry name" value="MITOCHONDRIAL BASIC AMINO ACIDS TRANSPORTER-RELATED"/>
    <property type="match status" value="1"/>
</dbReference>
<dbReference type="InterPro" id="IPR023395">
    <property type="entry name" value="MCP_dom_sf"/>
</dbReference>
<dbReference type="GO" id="GO:1990575">
    <property type="term" value="P:mitochondrial L-ornithine transmembrane transport"/>
    <property type="evidence" value="ECO:0007669"/>
    <property type="project" value="TreeGrafter"/>
</dbReference>
<dbReference type="Proteomes" id="UP000001307">
    <property type="component" value="Unassembled WGS sequence"/>
</dbReference>
<feature type="repeat" description="Solcar" evidence="9">
    <location>
        <begin position="138"/>
        <end position="223"/>
    </location>
</feature>
<keyword evidence="8 9" id="KW-0472">Membrane</keyword>
<evidence type="ECO:0000313" key="11">
    <source>
        <dbReference type="EMBL" id="CBY24656.1"/>
    </source>
</evidence>
<feature type="repeat" description="Solcar" evidence="9">
    <location>
        <begin position="41"/>
        <end position="129"/>
    </location>
</feature>
<evidence type="ECO:0000256" key="2">
    <source>
        <dbReference type="ARBA" id="ARBA00006375"/>
    </source>
</evidence>
<gene>
    <name evidence="11" type="ORF">GSOID_T00012551001</name>
</gene>
<evidence type="ECO:0000256" key="10">
    <source>
        <dbReference type="RuleBase" id="RU000488"/>
    </source>
</evidence>
<dbReference type="InterPro" id="IPR002067">
    <property type="entry name" value="MCP"/>
</dbReference>
<dbReference type="InterPro" id="IPR018108">
    <property type="entry name" value="MCP_transmembrane"/>
</dbReference>
<keyword evidence="7" id="KW-0496">Mitochondrion</keyword>
<name>E4XIX2_OIKDI</name>
<evidence type="ECO:0000313" key="12">
    <source>
        <dbReference type="Proteomes" id="UP000001307"/>
    </source>
</evidence>
<protein>
    <submittedName>
        <fullName evidence="11">Uncharacterized protein</fullName>
    </submittedName>
</protein>
<keyword evidence="3 10" id="KW-0813">Transport</keyword>
<proteinExistence type="inferred from homology"/>
<evidence type="ECO:0000256" key="1">
    <source>
        <dbReference type="ARBA" id="ARBA00004225"/>
    </source>
</evidence>
<keyword evidence="4 9" id="KW-0812">Transmembrane</keyword>
<dbReference type="Gene3D" id="1.50.40.10">
    <property type="entry name" value="Mitochondrial carrier domain"/>
    <property type="match status" value="1"/>
</dbReference>
<evidence type="ECO:0000256" key="7">
    <source>
        <dbReference type="ARBA" id="ARBA00023128"/>
    </source>
</evidence>
<keyword evidence="6" id="KW-1133">Transmembrane helix</keyword>
<organism evidence="11">
    <name type="scientific">Oikopleura dioica</name>
    <name type="common">Tunicate</name>
    <dbReference type="NCBI Taxonomy" id="34765"/>
    <lineage>
        <taxon>Eukaryota</taxon>
        <taxon>Metazoa</taxon>
        <taxon>Chordata</taxon>
        <taxon>Tunicata</taxon>
        <taxon>Appendicularia</taxon>
        <taxon>Copelata</taxon>
        <taxon>Oikopleuridae</taxon>
        <taxon>Oikopleura</taxon>
    </lineage>
</organism>
<evidence type="ECO:0000256" key="3">
    <source>
        <dbReference type="ARBA" id="ARBA00022448"/>
    </source>
</evidence>
<dbReference type="AlphaFoldDB" id="E4XIX2"/>
<dbReference type="EMBL" id="FN653056">
    <property type="protein sequence ID" value="CBY24656.1"/>
    <property type="molecule type" value="Genomic_DNA"/>
</dbReference>
<dbReference type="PANTHER" id="PTHR45624:SF61">
    <property type="entry name" value="MITOCHONDRIAL BASIC AMINO ACIDS TRANSPORTER"/>
    <property type="match status" value="1"/>
</dbReference>
<evidence type="ECO:0000256" key="8">
    <source>
        <dbReference type="ARBA" id="ARBA00023136"/>
    </source>
</evidence>
<dbReference type="InterPro" id="IPR050567">
    <property type="entry name" value="Mitochondrial_Carrier"/>
</dbReference>
<comment type="similarity">
    <text evidence="2 10">Belongs to the mitochondrial carrier (TC 2.A.29) family.</text>
</comment>
<dbReference type="Pfam" id="PF00153">
    <property type="entry name" value="Mito_carr"/>
    <property type="match status" value="2"/>
</dbReference>
<reference evidence="11" key="1">
    <citation type="journal article" date="2010" name="Science">
        <title>Plasticity of animal genome architecture unmasked by rapid evolution of a pelagic tunicate.</title>
        <authorList>
            <person name="Denoeud F."/>
            <person name="Henriet S."/>
            <person name="Mungpakdee S."/>
            <person name="Aury J.M."/>
            <person name="Da Silva C."/>
            <person name="Brinkmann H."/>
            <person name="Mikhaleva J."/>
            <person name="Olsen L.C."/>
            <person name="Jubin C."/>
            <person name="Canestro C."/>
            <person name="Bouquet J.M."/>
            <person name="Danks G."/>
            <person name="Poulain J."/>
            <person name="Campsteijn C."/>
            <person name="Adamski M."/>
            <person name="Cross I."/>
            <person name="Yadetie F."/>
            <person name="Muffato M."/>
            <person name="Louis A."/>
            <person name="Butcher S."/>
            <person name="Tsagkogeorga G."/>
            <person name="Konrad A."/>
            <person name="Singh S."/>
            <person name="Jensen M.F."/>
            <person name="Cong E.H."/>
            <person name="Eikeseth-Otteraa H."/>
            <person name="Noel B."/>
            <person name="Anthouard V."/>
            <person name="Porcel B.M."/>
            <person name="Kachouri-Lafond R."/>
            <person name="Nishino A."/>
            <person name="Ugolini M."/>
            <person name="Chourrout P."/>
            <person name="Nishida H."/>
            <person name="Aasland R."/>
            <person name="Huzurbazar S."/>
            <person name="Westhof E."/>
            <person name="Delsuc F."/>
            <person name="Lehrach H."/>
            <person name="Reinhardt R."/>
            <person name="Weissenbach J."/>
            <person name="Roy S.W."/>
            <person name="Artiguenave F."/>
            <person name="Postlethwait J.H."/>
            <person name="Manak J.R."/>
            <person name="Thompson E.M."/>
            <person name="Jaillon O."/>
            <person name="Du Pasquier L."/>
            <person name="Boudinot P."/>
            <person name="Liberles D.A."/>
            <person name="Volff J.N."/>
            <person name="Philippe H."/>
            <person name="Lenhard B."/>
            <person name="Roest Crollius H."/>
            <person name="Wincker P."/>
            <person name="Chourrout D."/>
        </authorList>
    </citation>
    <scope>NUCLEOTIDE SEQUENCE [LARGE SCALE GENOMIC DNA]</scope>
</reference>
<dbReference type="InParanoid" id="E4XIX2"/>
<dbReference type="OrthoDB" id="193856at2759"/>
<accession>E4XIX2</accession>
<evidence type="ECO:0000256" key="5">
    <source>
        <dbReference type="ARBA" id="ARBA00022737"/>
    </source>
</evidence>
<evidence type="ECO:0000256" key="4">
    <source>
        <dbReference type="ARBA" id="ARBA00022692"/>
    </source>
</evidence>
<keyword evidence="12" id="KW-1185">Reference proteome</keyword>
<comment type="subcellular location">
    <subcellularLocation>
        <location evidence="1">Mitochondrion membrane</location>
        <topology evidence="1">Multi-pass membrane protein</topology>
    </subcellularLocation>
</comment>
<dbReference type="SUPFAM" id="SSF103506">
    <property type="entry name" value="Mitochondrial carrier"/>
    <property type="match status" value="1"/>
</dbReference>
<dbReference type="PROSITE" id="PS50920">
    <property type="entry name" value="SOLCAR"/>
    <property type="match status" value="2"/>
</dbReference>
<evidence type="ECO:0000256" key="6">
    <source>
        <dbReference type="ARBA" id="ARBA00022989"/>
    </source>
</evidence>
<dbReference type="GO" id="GO:0005289">
    <property type="term" value="F:high-affinity L-arginine transmembrane transporter activity"/>
    <property type="evidence" value="ECO:0007669"/>
    <property type="project" value="TreeGrafter"/>
</dbReference>
<keyword evidence="5" id="KW-0677">Repeat</keyword>
<dbReference type="PRINTS" id="PR00926">
    <property type="entry name" value="MITOCARRIER"/>
</dbReference>
<evidence type="ECO:0000256" key="9">
    <source>
        <dbReference type="PROSITE-ProRule" id="PRU00282"/>
    </source>
</evidence>